<dbReference type="PANTHER" id="PTHR34046">
    <property type="entry name" value="OS06G0218800 PROTEIN"/>
    <property type="match status" value="1"/>
</dbReference>
<reference evidence="3" key="2">
    <citation type="submission" date="2025-08" db="UniProtKB">
        <authorList>
            <consortium name="RefSeq"/>
        </authorList>
    </citation>
    <scope>IDENTIFICATION</scope>
</reference>
<dbReference type="KEGG" id="ghi:107921818"/>
<dbReference type="AlphaFoldDB" id="A0A1U8L1A0"/>
<dbReference type="Proteomes" id="UP000818029">
    <property type="component" value="Chromosome D01"/>
</dbReference>
<sequence length="189" mass="20953">MLRNSLANPTPHFAFYFITVPFRAQGRNKDQDPKTRSQNLMENLRTSSKDGRRLKPNEGCERHPKHKQSPGVCSLCLAQKLSHLSSTHFSTLASSSSSSISSSCSSSSCSSSPFHPYRFIADSKGTSFSFLLFNGKNLFTKSKSVAWPSRMISKEGDDHKKKKGGFLSKLLHPKNTKTKGRCSSMAVFV</sequence>
<feature type="compositionally biased region" description="Polar residues" evidence="1">
    <location>
        <begin position="36"/>
        <end position="46"/>
    </location>
</feature>
<protein>
    <submittedName>
        <fullName evidence="3">Uncharacterized protein</fullName>
    </submittedName>
</protein>
<feature type="region of interest" description="Disordered" evidence="1">
    <location>
        <begin position="26"/>
        <end position="70"/>
    </location>
</feature>
<feature type="compositionally biased region" description="Basic and acidic residues" evidence="1">
    <location>
        <begin position="47"/>
        <end position="62"/>
    </location>
</feature>
<accession>A0A1U8L1A0</accession>
<evidence type="ECO:0000256" key="1">
    <source>
        <dbReference type="SAM" id="MobiDB-lite"/>
    </source>
</evidence>
<gene>
    <name evidence="3" type="primary">LOC107921818</name>
</gene>
<reference evidence="2" key="1">
    <citation type="journal article" date="2020" name="Nat. Genet.">
        <title>Genomic diversifications of five Gossypium allopolyploid species and their impact on cotton improvement.</title>
        <authorList>
            <person name="Chen Z.J."/>
            <person name="Sreedasyam A."/>
            <person name="Ando A."/>
            <person name="Song Q."/>
            <person name="De Santiago L.M."/>
            <person name="Hulse-Kemp A.M."/>
            <person name="Ding M."/>
            <person name="Ye W."/>
            <person name="Kirkbride R.C."/>
            <person name="Jenkins J."/>
            <person name="Plott C."/>
            <person name="Lovell J."/>
            <person name="Lin Y.M."/>
            <person name="Vaughn R."/>
            <person name="Liu B."/>
            <person name="Simpson S."/>
            <person name="Scheffler B.E."/>
            <person name="Wen L."/>
            <person name="Saski C.A."/>
            <person name="Grover C.E."/>
            <person name="Hu G."/>
            <person name="Conover J.L."/>
            <person name="Carlson J.W."/>
            <person name="Shu S."/>
            <person name="Boston L.B."/>
            <person name="Williams M."/>
            <person name="Peterson D.G."/>
            <person name="McGee K."/>
            <person name="Jones D.C."/>
            <person name="Wendel J.F."/>
            <person name="Stelly D.M."/>
            <person name="Grimwood J."/>
            <person name="Schmutz J."/>
        </authorList>
    </citation>
    <scope>NUCLEOTIDE SEQUENCE [LARGE SCALE GENOMIC DNA]</scope>
    <source>
        <strain evidence="2">cv. TM-1</strain>
    </source>
</reference>
<name>A0A1U8L1A0_GOSHI</name>
<organism evidence="2 3">
    <name type="scientific">Gossypium hirsutum</name>
    <name type="common">Upland cotton</name>
    <name type="synonym">Gossypium mexicanum</name>
    <dbReference type="NCBI Taxonomy" id="3635"/>
    <lineage>
        <taxon>Eukaryota</taxon>
        <taxon>Viridiplantae</taxon>
        <taxon>Streptophyta</taxon>
        <taxon>Embryophyta</taxon>
        <taxon>Tracheophyta</taxon>
        <taxon>Spermatophyta</taxon>
        <taxon>Magnoliopsida</taxon>
        <taxon>eudicotyledons</taxon>
        <taxon>Gunneridae</taxon>
        <taxon>Pentapetalae</taxon>
        <taxon>rosids</taxon>
        <taxon>malvids</taxon>
        <taxon>Malvales</taxon>
        <taxon>Malvaceae</taxon>
        <taxon>Malvoideae</taxon>
        <taxon>Gossypium</taxon>
    </lineage>
</organism>
<evidence type="ECO:0000313" key="2">
    <source>
        <dbReference type="Proteomes" id="UP000818029"/>
    </source>
</evidence>
<dbReference type="PANTHER" id="PTHR34046:SF7">
    <property type="entry name" value="DUF740 FAMILY PROTEIN"/>
    <property type="match status" value="1"/>
</dbReference>
<dbReference type="PaxDb" id="3635-A0A1U8L1A0"/>
<dbReference type="GeneID" id="107921818"/>
<evidence type="ECO:0000313" key="3">
    <source>
        <dbReference type="RefSeq" id="XP_016707148.1"/>
    </source>
</evidence>
<keyword evidence="2" id="KW-1185">Reference proteome</keyword>
<proteinExistence type="predicted"/>
<dbReference type="OrthoDB" id="688136at2759"/>
<dbReference type="RefSeq" id="XP_016707148.1">
    <property type="nucleotide sequence ID" value="XM_016851659.2"/>
</dbReference>